<sequence length="137" mass="14879">MYDGAVVQIGTPEELFARPSHTFVGYFIGSPGMNILPARVEAIRLCPPRRGSEVGIRPEFVSVAPPAPDLATAKVDRVDDLGRSRFAHVRLGEQRVAARVPRGVPVGDEVGLQFDPAQIHVYADSHLIEGQRVEGEV</sequence>
<dbReference type="PANTHER" id="PTHR43875:SF14">
    <property type="entry name" value="ABC TRANSPORTER ATP-BINDING PROTEIN"/>
    <property type="match status" value="1"/>
</dbReference>
<proteinExistence type="predicted"/>
<organism evidence="2 3">
    <name type="scientific">Pseudogymnoascus destructans (strain ATCC MYA-4855 / 20631-21)</name>
    <name type="common">Bat white-nose syndrome fungus</name>
    <name type="synonym">Geomyces destructans</name>
    <dbReference type="NCBI Taxonomy" id="658429"/>
    <lineage>
        <taxon>Eukaryota</taxon>
        <taxon>Fungi</taxon>
        <taxon>Dikarya</taxon>
        <taxon>Ascomycota</taxon>
        <taxon>Pezizomycotina</taxon>
        <taxon>Leotiomycetes</taxon>
        <taxon>Thelebolales</taxon>
        <taxon>Thelebolaceae</taxon>
        <taxon>Pseudogymnoascus</taxon>
    </lineage>
</organism>
<evidence type="ECO:0000259" key="1">
    <source>
        <dbReference type="Pfam" id="PF08402"/>
    </source>
</evidence>
<dbReference type="GO" id="GO:0005524">
    <property type="term" value="F:ATP binding"/>
    <property type="evidence" value="ECO:0007669"/>
    <property type="project" value="InterPro"/>
</dbReference>
<reference evidence="3" key="1">
    <citation type="submission" date="2010-09" db="EMBL/GenBank/DDBJ databases">
        <title>The genome sequence of Geomyces destructans 20631-21.</title>
        <authorList>
            <consortium name="The Broad Institute Genome Sequencing Platform"/>
            <person name="Cuomo C.A."/>
            <person name="Blehert D.S."/>
            <person name="Lorch J.M."/>
            <person name="Young S.K."/>
            <person name="Zeng Q."/>
            <person name="Gargeya S."/>
            <person name="Fitzgerald M."/>
            <person name="Haas B."/>
            <person name="Abouelleil A."/>
            <person name="Alvarado L."/>
            <person name="Arachchi H.M."/>
            <person name="Berlin A."/>
            <person name="Brown A."/>
            <person name="Chapman S.B."/>
            <person name="Chen Z."/>
            <person name="Dunbar C."/>
            <person name="Freedman E."/>
            <person name="Gearin G."/>
            <person name="Gellesch M."/>
            <person name="Goldberg J."/>
            <person name="Griggs A."/>
            <person name="Gujja S."/>
            <person name="Heiman D."/>
            <person name="Howarth C."/>
            <person name="Larson L."/>
            <person name="Lui A."/>
            <person name="MacDonald P.J.P."/>
            <person name="Montmayeur A."/>
            <person name="Murphy C."/>
            <person name="Neiman D."/>
            <person name="Pearson M."/>
            <person name="Priest M."/>
            <person name="Roberts A."/>
            <person name="Saif S."/>
            <person name="Shea T."/>
            <person name="Shenoy N."/>
            <person name="Sisk P."/>
            <person name="Stolte C."/>
            <person name="Sykes S."/>
            <person name="Wortman J."/>
            <person name="Nusbaum C."/>
            <person name="Birren B."/>
        </authorList>
    </citation>
    <scope>NUCLEOTIDE SEQUENCE [LARGE SCALE GENOMIC DNA]</scope>
    <source>
        <strain evidence="3">ATCC MYA-4855 / 20631-21</strain>
    </source>
</reference>
<dbReference type="Proteomes" id="UP000011064">
    <property type="component" value="Unassembled WGS sequence"/>
</dbReference>
<accession>L8FUH2</accession>
<feature type="domain" description="Transport-associated OB type 2" evidence="1">
    <location>
        <begin position="54"/>
        <end position="121"/>
    </location>
</feature>
<evidence type="ECO:0000313" key="2">
    <source>
        <dbReference type="EMBL" id="ELR04179.1"/>
    </source>
</evidence>
<dbReference type="SUPFAM" id="SSF50331">
    <property type="entry name" value="MOP-like"/>
    <property type="match status" value="1"/>
</dbReference>
<evidence type="ECO:0000313" key="3">
    <source>
        <dbReference type="Proteomes" id="UP000011064"/>
    </source>
</evidence>
<dbReference type="HOGENOM" id="CLU_1609467_0_0_1"/>
<dbReference type="InterPro" id="IPR047641">
    <property type="entry name" value="ABC_transpr_MalK/UgpC-like"/>
</dbReference>
<dbReference type="VEuPathDB" id="FungiDB:GMDG_08990"/>
<dbReference type="EMBL" id="GL574871">
    <property type="protein sequence ID" value="ELR04179.1"/>
    <property type="molecule type" value="Genomic_DNA"/>
</dbReference>
<gene>
    <name evidence="2" type="ORF">GMDG_08990</name>
</gene>
<dbReference type="PANTHER" id="PTHR43875">
    <property type="entry name" value="MALTODEXTRIN IMPORT ATP-BINDING PROTEIN MSMX"/>
    <property type="match status" value="1"/>
</dbReference>
<dbReference type="GO" id="GO:0016887">
    <property type="term" value="F:ATP hydrolysis activity"/>
    <property type="evidence" value="ECO:0007669"/>
    <property type="project" value="InterPro"/>
</dbReference>
<protein>
    <recommendedName>
        <fullName evidence="1">Transport-associated OB type 2 domain-containing protein</fullName>
    </recommendedName>
</protein>
<name>L8FUH2_PSED2</name>
<dbReference type="Pfam" id="PF08402">
    <property type="entry name" value="TOBE_2"/>
    <property type="match status" value="1"/>
</dbReference>
<dbReference type="AlphaFoldDB" id="L8FUH2"/>
<dbReference type="Gene3D" id="2.40.50.100">
    <property type="match status" value="1"/>
</dbReference>
<dbReference type="GO" id="GO:0043190">
    <property type="term" value="C:ATP-binding cassette (ABC) transporter complex"/>
    <property type="evidence" value="ECO:0007669"/>
    <property type="project" value="InterPro"/>
</dbReference>
<keyword evidence="3" id="KW-1185">Reference proteome</keyword>
<dbReference type="InterPro" id="IPR008995">
    <property type="entry name" value="Mo/tungstate-bd_C_term_dom"/>
</dbReference>
<dbReference type="InterPro" id="IPR013611">
    <property type="entry name" value="Transp-assoc_OB_typ2"/>
</dbReference>
<dbReference type="InParanoid" id="L8FUH2"/>
<dbReference type="GO" id="GO:0022857">
    <property type="term" value="F:transmembrane transporter activity"/>
    <property type="evidence" value="ECO:0007669"/>
    <property type="project" value="InterPro"/>
</dbReference>